<dbReference type="AlphaFoldDB" id="A0AAW1UI40"/>
<organism evidence="1 2">
    <name type="scientific">Henosepilachna vigintioctopunctata</name>
    <dbReference type="NCBI Taxonomy" id="420089"/>
    <lineage>
        <taxon>Eukaryota</taxon>
        <taxon>Metazoa</taxon>
        <taxon>Ecdysozoa</taxon>
        <taxon>Arthropoda</taxon>
        <taxon>Hexapoda</taxon>
        <taxon>Insecta</taxon>
        <taxon>Pterygota</taxon>
        <taxon>Neoptera</taxon>
        <taxon>Endopterygota</taxon>
        <taxon>Coleoptera</taxon>
        <taxon>Polyphaga</taxon>
        <taxon>Cucujiformia</taxon>
        <taxon>Coccinelloidea</taxon>
        <taxon>Coccinellidae</taxon>
        <taxon>Epilachninae</taxon>
        <taxon>Epilachnini</taxon>
        <taxon>Henosepilachna</taxon>
    </lineage>
</organism>
<comment type="caution">
    <text evidence="1">The sequence shown here is derived from an EMBL/GenBank/DDBJ whole genome shotgun (WGS) entry which is preliminary data.</text>
</comment>
<sequence>LAQEILAADAGVVHVLPSDLSCVQRGGESLHLISLTVGALFSYDSYLAADAGDHWLKRQS</sequence>
<keyword evidence="2" id="KW-1185">Reference proteome</keyword>
<gene>
    <name evidence="1" type="ORF">WA026_010244</name>
</gene>
<dbReference type="Proteomes" id="UP001431783">
    <property type="component" value="Unassembled WGS sequence"/>
</dbReference>
<accession>A0AAW1UI40</accession>
<feature type="non-terminal residue" evidence="1">
    <location>
        <position position="1"/>
    </location>
</feature>
<feature type="non-terminal residue" evidence="1">
    <location>
        <position position="60"/>
    </location>
</feature>
<proteinExistence type="predicted"/>
<evidence type="ECO:0000313" key="1">
    <source>
        <dbReference type="EMBL" id="KAK9880359.1"/>
    </source>
</evidence>
<evidence type="ECO:0000313" key="2">
    <source>
        <dbReference type="Proteomes" id="UP001431783"/>
    </source>
</evidence>
<dbReference type="EMBL" id="JARQZJ010000064">
    <property type="protein sequence ID" value="KAK9880359.1"/>
    <property type="molecule type" value="Genomic_DNA"/>
</dbReference>
<protein>
    <submittedName>
        <fullName evidence="1">Uncharacterized protein</fullName>
    </submittedName>
</protein>
<reference evidence="1 2" key="1">
    <citation type="submission" date="2023-03" db="EMBL/GenBank/DDBJ databases">
        <title>Genome insight into feeding habits of ladybird beetles.</title>
        <authorList>
            <person name="Li H.-S."/>
            <person name="Huang Y.-H."/>
            <person name="Pang H."/>
        </authorList>
    </citation>
    <scope>NUCLEOTIDE SEQUENCE [LARGE SCALE GENOMIC DNA]</scope>
    <source>
        <strain evidence="1">SYSU_2023b</strain>
        <tissue evidence="1">Whole body</tissue>
    </source>
</reference>
<name>A0AAW1UI40_9CUCU</name>